<dbReference type="Gene3D" id="2.60.40.2810">
    <property type="match status" value="1"/>
</dbReference>
<dbReference type="EMBL" id="JAELXT010000004">
    <property type="protein sequence ID" value="MBJ6125028.1"/>
    <property type="molecule type" value="Genomic_DNA"/>
</dbReference>
<evidence type="ECO:0000313" key="5">
    <source>
        <dbReference type="EMBL" id="MBJ6125028.1"/>
    </source>
</evidence>
<evidence type="ECO:0000256" key="3">
    <source>
        <dbReference type="ARBA" id="ARBA00023180"/>
    </source>
</evidence>
<dbReference type="Gene3D" id="2.150.10.10">
    <property type="entry name" value="Serralysin-like metalloprotease, C-terminal"/>
    <property type="match status" value="4"/>
</dbReference>
<dbReference type="SUPFAM" id="SSF48113">
    <property type="entry name" value="Heme-dependent peroxidases"/>
    <property type="match status" value="1"/>
</dbReference>
<accession>A0ABS0XZA1</accession>
<dbReference type="RefSeq" id="WP_199047621.1">
    <property type="nucleotide sequence ID" value="NZ_JAELXT010000004.1"/>
</dbReference>
<evidence type="ECO:0000256" key="1">
    <source>
        <dbReference type="ARBA" id="ARBA00004613"/>
    </source>
</evidence>
<organism evidence="5 6">
    <name type="scientific">Microvirga splendida</name>
    <dbReference type="NCBI Taxonomy" id="2795727"/>
    <lineage>
        <taxon>Bacteria</taxon>
        <taxon>Pseudomonadati</taxon>
        <taxon>Pseudomonadota</taxon>
        <taxon>Alphaproteobacteria</taxon>
        <taxon>Hyphomicrobiales</taxon>
        <taxon>Methylobacteriaceae</taxon>
        <taxon>Microvirga</taxon>
    </lineage>
</organism>
<evidence type="ECO:0000256" key="4">
    <source>
        <dbReference type="SAM" id="MobiDB-lite"/>
    </source>
</evidence>
<gene>
    <name evidence="5" type="ORF">JAO75_06365</name>
</gene>
<reference evidence="6" key="1">
    <citation type="submission" date="2020-12" db="EMBL/GenBank/DDBJ databases">
        <title>Hymenobacter sp.</title>
        <authorList>
            <person name="Kim M.K."/>
        </authorList>
    </citation>
    <scope>NUCLEOTIDE SEQUENCE [LARGE SCALE GENOMIC DNA]</scope>
    <source>
        <strain evidence="6">BT325</strain>
    </source>
</reference>
<evidence type="ECO:0000313" key="6">
    <source>
        <dbReference type="Proteomes" id="UP000620670"/>
    </source>
</evidence>
<dbReference type="PANTHER" id="PTHR11475:SF4">
    <property type="entry name" value="CHORION PEROXIDASE"/>
    <property type="match status" value="1"/>
</dbReference>
<keyword evidence="2" id="KW-0964">Secreted</keyword>
<keyword evidence="6" id="KW-1185">Reference proteome</keyword>
<dbReference type="InterPro" id="IPR018511">
    <property type="entry name" value="Hemolysin-typ_Ca-bd_CS"/>
</dbReference>
<comment type="subcellular location">
    <subcellularLocation>
        <location evidence="1">Secreted</location>
    </subcellularLocation>
</comment>
<dbReference type="Proteomes" id="UP000620670">
    <property type="component" value="Unassembled WGS sequence"/>
</dbReference>
<dbReference type="InterPro" id="IPR001343">
    <property type="entry name" value="Hemolysn_Ca-bd"/>
</dbReference>
<dbReference type="CDD" id="cd09821">
    <property type="entry name" value="An_peroxidase_bacterial_2"/>
    <property type="match status" value="1"/>
</dbReference>
<sequence>MVNLVKHDLEFILKQIKIAEAHAAGTPLDQIRVDAAGNVVTDGSGTPAVPTTLSPYGLRTVDGSYNNMVAGRNEWGAADVEFLRITNPYWRNDNDGDSVTFGQGSPNAVTFSDGNYGEMGRPSPQSMGLGGGTLVDADPRIISNLIVDQTLDNPAAIYAALTYAGVTGAALMPALNTIRLAKAALDAAEESGDPAAIVTAEGDLAAKLEQYGVVVENGSVVLPNVAPDEGLSAPYNSWFTLFGQFFDHGLDLVQKGGNGTIYIPLQPDDPLYVEGSPTNFMVLTRSPTDAKNTTTAWVDQNQTYSSHSSKQLFMREYEATPDGPVATGNLLSGTRGMPTWAEVKWQAEHVLGIKLTDADVTNIPLFVMDEYGNFIPGDRGYPQIVMSFGADNLPGGTGANADVIVEGDPAAPISTAGAIRTGHAFLDDIAHAAAPMNDRGQKMYADDDGVIGVGQTLVDNPNFDPSLPEGSTNQRYLGAINPDFNPNLPVSSQNPQYIPLSRFYDSEMLDAHYITGDGRGNENIGLSAVHHVFHSEHNHVVEQVKAKALESGDVAFLNEWLREPVAAIPTTQEGLDALKWDGARLFQAARFTTEMQYQHLVFEEFARKVQPDVDAFVFNASVDVNPGIFAEFAHVVYRFGHSMLRETVDLIDNDGNLNEMKLFDAFLNPLAFGSDTVSHDQAAGAIVRGMTSQVGNEIDEFVTGVLRNQLLGIPLDLAALNIARGRDTGIPPLNQARREFQVKANGDTQLDPYTSWSDFALNLKNPASIVNFIAAYGTHASITSATTAEQKRDAAMALVFGDGDDSNGINIRGVNYTDRLDFLNATGAYAGGKLGGLEDVDLWVGGMAEKKMAFGGMLGSTFSFIFELQLENLQNGDRFYYLSRVQGLNFLNELENNSFAKMVLNNTDLGELGYALPGDIFSVPDHVLYVDKAMQDKFKYVDPKHDDPYLEAVSKLVERLDTNGDGVVDYLRYNGLDHVLMQGTNNAEKIVAGGGDDSVWGLGGDDTIEAGYGVDKIHGGKGNDIITNSGTDIGEVDMLHGEEGDDVIHGGSGMALVFGNEGSDYLIAGPDGKEVFGGLGNDFILGGEGGDFLLGNEGDDWIEAGDGFDTTAGDNSELNFNSTIIGHDVMFAGENEHDFDAESGDDIMVQGESVMRNEGMFGFDWAIHKFNSENADSDLLTPIFTTDEADILRDRFDQVEALSGWDNNDVLKGDNRSEFGDGEAPPIPGANVEASDFSNNELTQEGIDRIANLRALLGDFAKPETGNPNDVGFVSGNILLGGGGNDVIEGRGGDDVIDGDSWLNVRIRIMHNGTEYTAEQMNGKVYLATDFVNGKLVEDPNQEPGFGGRTLNTLMLTGVLKPSQLSIVREIVKADGAGSNDVAVYWDVVENYTFARNADGSVRVSHTGFDANDVPAGTNLVSDGTDKLWNIEKLRFSDGNGGTVEYDINQLINVPAAGAPVISDLTPTEGQTLTVDTSGIQDENGIPANTVFTYQWQVMGINDWENIAGATNATFTPVDAAGTAFGPQAGRQLRVVVSFTDTFGNQETVVSAATGPVGVNWTGNAATNNTFNGTSGDDIANGVDPFLGFIGGSDTLNGGAGNDILNGNGGNDDLSGGAGDDALNGGGGTDEAVFAGQVSNYDFGLNASGQLTVTDRTGAEGTDTLTGIDQLRFAGATYTLVNGNDTGQTLEGGSGFFNNNRVDILLGHGGNDVLIGNGGNDILVGGAGNDVVNAGSGNDLIIQGSTDGRDRIDGGTGVDTYQLNGSEGAEIFRVYSRAAWLAIPGNTVGQINGLTEIVITRGGSDNASIIAELDNIEEIRINTLQVTSPVGVPPGGTGSNAGDTIEVIGSFNGTSLNFSTITIDGNSGDDTVDISSLQSAHRIVFKSNGGNDTIVGTLRSQDVIELAPGLEIGDYTKIVNENGTVTWKSATHSVTYMSDGNPILKEHEDEDDDNPEGNDKPIVNDERFTVRKGEVLNLTVAQLLANDVDPDGGELSIVELDEDEHGTAVLNSDGTITFTPRFGFTGEASFTYMVSDGQGGYTEGKVSITVEKPAPMAVNGGRGNDRLNGDDANDHIKGGNGRDHLDGGAGADRMWGGRGNDVYIVDDRGDRVYESKNQGIDTVKASVSYSLAGTHVEKLVLTGSANLNGTGNGLNNSLIGNSGDNVLKGGGGHDTLKGMSGNDKLYGGSGNDRLEGRRGDDYLDGGSGMDRLYGGSGDDHLKGRSGDDRLNGGSGNDRLDGGGGNNRLTGGSGDDVFVFDKKHGTDVVTDFRVGHDRIDVSDLSGVNSMADVTFMNTTQGIAIAHASAILVLNGVKESDLDSSDFIF</sequence>
<dbReference type="PRINTS" id="PR00313">
    <property type="entry name" value="CABNDNGRPT"/>
</dbReference>
<dbReference type="Pfam" id="PF00353">
    <property type="entry name" value="HemolysinCabind"/>
    <property type="match status" value="10"/>
</dbReference>
<dbReference type="InterPro" id="IPR019791">
    <property type="entry name" value="Haem_peroxidase_animal"/>
</dbReference>
<dbReference type="PROSITE" id="PS50292">
    <property type="entry name" value="PEROXIDASE_3"/>
    <property type="match status" value="1"/>
</dbReference>
<protein>
    <submittedName>
        <fullName evidence="5">Cadherin-like domain-containing protein</fullName>
    </submittedName>
</protein>
<dbReference type="PROSITE" id="PS00330">
    <property type="entry name" value="HEMOLYSIN_CALCIUM"/>
    <property type="match status" value="5"/>
</dbReference>
<feature type="region of interest" description="Disordered" evidence="4">
    <location>
        <begin position="1938"/>
        <end position="1963"/>
    </location>
</feature>
<dbReference type="Gene3D" id="1.10.640.10">
    <property type="entry name" value="Haem peroxidase domain superfamily, animal type"/>
    <property type="match status" value="1"/>
</dbReference>
<dbReference type="InterPro" id="IPR037120">
    <property type="entry name" value="Haem_peroxidase_sf_animal"/>
</dbReference>
<feature type="compositionally biased region" description="Basic and acidic residues" evidence="4">
    <location>
        <begin position="2192"/>
        <end position="2201"/>
    </location>
</feature>
<dbReference type="SUPFAM" id="SSF51120">
    <property type="entry name" value="beta-Roll"/>
    <property type="match status" value="6"/>
</dbReference>
<dbReference type="Gene3D" id="2.60.40.2700">
    <property type="match status" value="1"/>
</dbReference>
<proteinExistence type="predicted"/>
<comment type="caution">
    <text evidence="5">The sequence shown here is derived from an EMBL/GenBank/DDBJ whole genome shotgun (WGS) entry which is preliminary data.</text>
</comment>
<evidence type="ECO:0000256" key="2">
    <source>
        <dbReference type="ARBA" id="ARBA00022525"/>
    </source>
</evidence>
<dbReference type="InterPro" id="IPR011049">
    <property type="entry name" value="Serralysin-like_metalloprot_C"/>
</dbReference>
<dbReference type="Pfam" id="PF03098">
    <property type="entry name" value="An_peroxidase"/>
    <property type="match status" value="2"/>
</dbReference>
<dbReference type="InterPro" id="IPR010255">
    <property type="entry name" value="Haem_peroxidase_sf"/>
</dbReference>
<keyword evidence="3" id="KW-0325">Glycoprotein</keyword>
<dbReference type="Pfam" id="PF17963">
    <property type="entry name" value="Big_9"/>
    <property type="match status" value="1"/>
</dbReference>
<feature type="compositionally biased region" description="Basic and acidic residues" evidence="4">
    <location>
        <begin position="2217"/>
        <end position="2230"/>
    </location>
</feature>
<feature type="region of interest" description="Disordered" evidence="4">
    <location>
        <begin position="2170"/>
        <end position="2248"/>
    </location>
</feature>
<name>A0ABS0XZA1_9HYPH</name>
<dbReference type="PANTHER" id="PTHR11475">
    <property type="entry name" value="OXIDASE/PEROXIDASE"/>
    <property type="match status" value="1"/>
</dbReference>